<keyword evidence="1" id="KW-0732">Signal</keyword>
<comment type="caution">
    <text evidence="3">The sequence shown here is derived from an EMBL/GenBank/DDBJ whole genome shotgun (WGS) entry which is preliminary data.</text>
</comment>
<evidence type="ECO:0000256" key="1">
    <source>
        <dbReference type="SAM" id="SignalP"/>
    </source>
</evidence>
<feature type="chain" id="PRO_5022672425" evidence="1">
    <location>
        <begin position="32"/>
        <end position="616"/>
    </location>
</feature>
<dbReference type="SUPFAM" id="SSF63446">
    <property type="entry name" value="Type I dockerin domain"/>
    <property type="match status" value="1"/>
</dbReference>
<dbReference type="PANTHER" id="PTHR19328:SF75">
    <property type="entry name" value="ALDOSE SUGAR DEHYDROGENASE YLII"/>
    <property type="match status" value="1"/>
</dbReference>
<dbReference type="SUPFAM" id="SSF50952">
    <property type="entry name" value="Soluble quinoprotein glucose dehydrogenase"/>
    <property type="match status" value="1"/>
</dbReference>
<dbReference type="InterPro" id="IPR036439">
    <property type="entry name" value="Dockerin_dom_sf"/>
</dbReference>
<dbReference type="Gene3D" id="2.120.10.30">
    <property type="entry name" value="TolB, C-terminal domain"/>
    <property type="match status" value="1"/>
</dbReference>
<gene>
    <name evidence="3" type="primary">gdhB_2</name>
    <name evidence="3" type="ORF">KOR34_13250</name>
</gene>
<dbReference type="InterPro" id="IPR011041">
    <property type="entry name" value="Quinoprot_gluc/sorb_DH_b-prop"/>
</dbReference>
<dbReference type="EMBL" id="SIHJ01000001">
    <property type="protein sequence ID" value="TWT36420.1"/>
    <property type="molecule type" value="Genomic_DNA"/>
</dbReference>
<dbReference type="Gene3D" id="1.10.1330.10">
    <property type="entry name" value="Dockerin domain"/>
    <property type="match status" value="1"/>
</dbReference>
<accession>A0A5C5VEV7</accession>
<evidence type="ECO:0000313" key="4">
    <source>
        <dbReference type="Proteomes" id="UP000316714"/>
    </source>
</evidence>
<keyword evidence="3" id="KW-0560">Oxidoreductase</keyword>
<dbReference type="InterPro" id="IPR018247">
    <property type="entry name" value="EF_Hand_1_Ca_BS"/>
</dbReference>
<feature type="signal peptide" evidence="1">
    <location>
        <begin position="1"/>
        <end position="31"/>
    </location>
</feature>
<reference evidence="3 4" key="1">
    <citation type="submission" date="2019-02" db="EMBL/GenBank/DDBJ databases">
        <title>Deep-cultivation of Planctomycetes and their phenomic and genomic characterization uncovers novel biology.</title>
        <authorList>
            <person name="Wiegand S."/>
            <person name="Jogler M."/>
            <person name="Boedeker C."/>
            <person name="Pinto D."/>
            <person name="Vollmers J."/>
            <person name="Rivas-Marin E."/>
            <person name="Kohn T."/>
            <person name="Peeters S.H."/>
            <person name="Heuer A."/>
            <person name="Rast P."/>
            <person name="Oberbeckmann S."/>
            <person name="Bunk B."/>
            <person name="Jeske O."/>
            <person name="Meyerdierks A."/>
            <person name="Storesund J.E."/>
            <person name="Kallscheuer N."/>
            <person name="Luecker S."/>
            <person name="Lage O.M."/>
            <person name="Pohl T."/>
            <person name="Merkel B.J."/>
            <person name="Hornburger P."/>
            <person name="Mueller R.-W."/>
            <person name="Bruemmer F."/>
            <person name="Labrenz M."/>
            <person name="Spormann A.M."/>
            <person name="Op Den Camp H."/>
            <person name="Overmann J."/>
            <person name="Amann R."/>
            <person name="Jetten M.S.M."/>
            <person name="Mascher T."/>
            <person name="Medema M.H."/>
            <person name="Devos D.P."/>
            <person name="Kaster A.-K."/>
            <person name="Ovreas L."/>
            <person name="Rohde M."/>
            <person name="Galperin M.Y."/>
            <person name="Jogler C."/>
        </authorList>
    </citation>
    <scope>NUCLEOTIDE SEQUENCE [LARGE SCALE GENOMIC DNA]</scope>
    <source>
        <strain evidence="3 4">KOR34</strain>
    </source>
</reference>
<feature type="domain" description="Glucose/Sorbosone dehydrogenase" evidence="2">
    <location>
        <begin position="70"/>
        <end position="335"/>
    </location>
</feature>
<dbReference type="AlphaFoldDB" id="A0A5C5VEV7"/>
<dbReference type="PANTHER" id="PTHR19328">
    <property type="entry name" value="HEDGEHOG-INTERACTING PROTEIN"/>
    <property type="match status" value="1"/>
</dbReference>
<dbReference type="PROSITE" id="PS00018">
    <property type="entry name" value="EF_HAND_1"/>
    <property type="match status" value="1"/>
</dbReference>
<sequence length="616" mass="65948" precursor="true">MQSECEPCRMPRCGWGAVLAMLLLSATPAAAQDLLNDTISFADFQLNLRPYVTLPSSNDSIVNMTTRSGDSSLFVTTEEGDIFTVPTGAGGTASATKWFDVAAAVQSATGRSVFGNSSQRGLQSVAFHPDFDNEGAAGYGKLYTTYLESRPGNTSAHHYLGDSTYGNTGADGVLAEWTYDHDSGGVSSQSHRELFRVQMPVFDHPIKQAAFNPYAQPGDDDYGLLYLTHGDSNTKHSPNDDPQHLGNALGKMIRINPLQDGGSPYSIPGSNPFADSSDPDVLQEVYAYGFRNPHTFSFDRDASGAVHVLVGDIGRNNMEEVNLVLPGHNYGWTEREGTFVHDQAPDNSGGEGYFTGVSPLPANEATLGYSYPVAQYDHDAPVGDRSSGNSIASGFVIQNAAEPRLNNLFLFTDFSSKTNGSAARDGELFFSDFDEMLSAVTDLSPDDPSRDEPGELTQATVGKLRLALDHDNNPGTPAQVYDGFIDLLNSSRSDVRIGRGPQGEVYFSSKRNGVIYLATDTLPLAGDFNRDGQVDAADYTVWRDTLGDAGYLLAADADLNGVVDQADYAVWRENYGAPSNASAGPSAAPEPAAALLALAAVAASCPMTRWGRRPRC</sequence>
<dbReference type="Pfam" id="PF07995">
    <property type="entry name" value="GSDH"/>
    <property type="match status" value="1"/>
</dbReference>
<dbReference type="InterPro" id="IPR011042">
    <property type="entry name" value="6-blade_b-propeller_TolB-like"/>
</dbReference>
<dbReference type="EC" id="1.1.5.2" evidence="3"/>
<protein>
    <submittedName>
        <fullName evidence="3">Quinoprotein glucose dehydrogenase B</fullName>
        <ecNumber evidence="3">1.1.5.2</ecNumber>
    </submittedName>
</protein>
<keyword evidence="4" id="KW-1185">Reference proteome</keyword>
<dbReference type="InterPro" id="IPR012938">
    <property type="entry name" value="Glc/Sorbosone_DH"/>
</dbReference>
<evidence type="ECO:0000259" key="2">
    <source>
        <dbReference type="Pfam" id="PF07995"/>
    </source>
</evidence>
<dbReference type="GO" id="GO:0000272">
    <property type="term" value="P:polysaccharide catabolic process"/>
    <property type="evidence" value="ECO:0007669"/>
    <property type="project" value="InterPro"/>
</dbReference>
<dbReference type="OrthoDB" id="9770043at2"/>
<proteinExistence type="predicted"/>
<organism evidence="3 4">
    <name type="scientific">Posidoniimonas corsicana</name>
    <dbReference type="NCBI Taxonomy" id="1938618"/>
    <lineage>
        <taxon>Bacteria</taxon>
        <taxon>Pseudomonadati</taxon>
        <taxon>Planctomycetota</taxon>
        <taxon>Planctomycetia</taxon>
        <taxon>Pirellulales</taxon>
        <taxon>Lacipirellulaceae</taxon>
        <taxon>Posidoniimonas</taxon>
    </lineage>
</organism>
<name>A0A5C5VEV7_9BACT</name>
<evidence type="ECO:0000313" key="3">
    <source>
        <dbReference type="EMBL" id="TWT36420.1"/>
    </source>
</evidence>
<dbReference type="Proteomes" id="UP000316714">
    <property type="component" value="Unassembled WGS sequence"/>
</dbReference>
<dbReference type="GO" id="GO:0008876">
    <property type="term" value="F:quinoprotein glucose dehydrogenase activity"/>
    <property type="evidence" value="ECO:0007669"/>
    <property type="project" value="UniProtKB-EC"/>
</dbReference>